<sequence length="378" mass="41589">MPDRAPTRPVGYSLPSTSPCNPPLDCITTARTPRPVHSTVRPASVATPFLLGSKCFVKGGRCGSESAHALGPLRRESLTTAGGSISSRHGFTLSPSVPTKYPPISASSSRTEDPIGSRYSPACNPSSQSPILPPARSRARFRRTLTGTASTASDADSFFIPPVRAVDEGKLVVVLDLDETLVYSRAGMIIPRPGINRLLDVLRGRCEVVAWTAGERLYAMEVLQEIDPLRCIQHCIYRHEKWWTDRPGYMKDVAALGRPLHQTIIIDNTPDCLRANTRNGLLVSDFKGQYGGCSRFDSTLFVLADVIEDVLSSPQVTIDAFHSHPELRRRCVQCDTGGFIEVLTLKQDNFVDHNPPHARRATSYQAPKELLWRQMLGM</sequence>
<feature type="domain" description="FCP1 homology" evidence="3">
    <location>
        <begin position="166"/>
        <end position="310"/>
    </location>
</feature>
<dbReference type="InterPro" id="IPR023214">
    <property type="entry name" value="HAD_sf"/>
</dbReference>
<keyword evidence="1" id="KW-0496">Mitochondrion</keyword>
<dbReference type="OrthoDB" id="277011at2759"/>
<dbReference type="Proteomes" id="UP000284403">
    <property type="component" value="Unassembled WGS sequence"/>
</dbReference>
<dbReference type="InterPro" id="IPR004274">
    <property type="entry name" value="FCP1_dom"/>
</dbReference>
<evidence type="ECO:0000313" key="4">
    <source>
        <dbReference type="EMBL" id="RNF26523.1"/>
    </source>
</evidence>
<comment type="subcellular location">
    <subcellularLocation>
        <location evidence="1">Mitochondrion inner membrane</location>
        <topology evidence="1">Single-pass membrane protein</topology>
    </subcellularLocation>
</comment>
<comment type="caution">
    <text evidence="4">The sequence shown here is derived from an EMBL/GenBank/DDBJ whole genome shotgun (WGS) entry which is preliminary data.</text>
</comment>
<dbReference type="Gene3D" id="3.40.50.1000">
    <property type="entry name" value="HAD superfamily/HAD-like"/>
    <property type="match status" value="1"/>
</dbReference>
<accession>A0A3R7LE00</accession>
<dbReference type="InterPro" id="IPR036412">
    <property type="entry name" value="HAD-like_sf"/>
</dbReference>
<feature type="region of interest" description="Disordered" evidence="2">
    <location>
        <begin position="80"/>
        <end position="136"/>
    </location>
</feature>
<evidence type="ECO:0000313" key="5">
    <source>
        <dbReference type="Proteomes" id="UP000284403"/>
    </source>
</evidence>
<dbReference type="PANTHER" id="PTHR12210">
    <property type="entry name" value="DULLARD PROTEIN PHOSPHATASE"/>
    <property type="match status" value="1"/>
</dbReference>
<dbReference type="GO" id="GO:0015031">
    <property type="term" value="P:protein transport"/>
    <property type="evidence" value="ECO:0007669"/>
    <property type="project" value="UniProtKB-KW"/>
</dbReference>
<name>A0A3R7LE00_9TRYP</name>
<comment type="subunit">
    <text evidence="1">Component of the TIM23 complex.</text>
</comment>
<dbReference type="AlphaFoldDB" id="A0A3R7LE00"/>
<keyword evidence="1" id="KW-0653">Protein transport</keyword>
<keyword evidence="5" id="KW-1185">Reference proteome</keyword>
<evidence type="ECO:0000256" key="1">
    <source>
        <dbReference type="RuleBase" id="RU365079"/>
    </source>
</evidence>
<organism evidence="4 5">
    <name type="scientific">Trypanosoma conorhini</name>
    <dbReference type="NCBI Taxonomy" id="83891"/>
    <lineage>
        <taxon>Eukaryota</taxon>
        <taxon>Discoba</taxon>
        <taxon>Euglenozoa</taxon>
        <taxon>Kinetoplastea</taxon>
        <taxon>Metakinetoplastina</taxon>
        <taxon>Trypanosomatida</taxon>
        <taxon>Trypanosomatidae</taxon>
        <taxon>Trypanosoma</taxon>
    </lineage>
</organism>
<dbReference type="RefSeq" id="XP_029231729.1">
    <property type="nucleotide sequence ID" value="XM_029368234.1"/>
</dbReference>
<dbReference type="EMBL" id="MKKU01000038">
    <property type="protein sequence ID" value="RNF26523.1"/>
    <property type="molecule type" value="Genomic_DNA"/>
</dbReference>
<keyword evidence="1" id="KW-0811">Translocation</keyword>
<dbReference type="SUPFAM" id="SSF56784">
    <property type="entry name" value="HAD-like"/>
    <property type="match status" value="1"/>
</dbReference>
<dbReference type="GO" id="GO:0005744">
    <property type="term" value="C:TIM23 mitochondrial import inner membrane translocase complex"/>
    <property type="evidence" value="ECO:0007669"/>
    <property type="project" value="UniProtKB-UniRule"/>
</dbReference>
<proteinExistence type="inferred from homology"/>
<dbReference type="InterPro" id="IPR050365">
    <property type="entry name" value="TIM50"/>
</dbReference>
<evidence type="ECO:0000259" key="3">
    <source>
        <dbReference type="PROSITE" id="PS50969"/>
    </source>
</evidence>
<reference evidence="4 5" key="1">
    <citation type="journal article" date="2018" name="BMC Genomics">
        <title>Genomic comparison of Trypanosoma conorhini and Trypanosoma rangeli to Trypanosoma cruzi strains of high and low virulence.</title>
        <authorList>
            <person name="Bradwell K.R."/>
            <person name="Koparde V.N."/>
            <person name="Matveyev A.V."/>
            <person name="Serrano M.G."/>
            <person name="Alves J.M."/>
            <person name="Parikh H."/>
            <person name="Huang B."/>
            <person name="Lee V."/>
            <person name="Espinosa-Alvarez O."/>
            <person name="Ortiz P.A."/>
            <person name="Costa-Martins A.G."/>
            <person name="Teixeira M.M."/>
            <person name="Buck G.A."/>
        </authorList>
    </citation>
    <scope>NUCLEOTIDE SEQUENCE [LARGE SCALE GENOMIC DNA]</scope>
    <source>
        <strain evidence="4 5">025E</strain>
    </source>
</reference>
<dbReference type="GeneID" id="40314907"/>
<feature type="compositionally biased region" description="Polar residues" evidence="2">
    <location>
        <begin position="80"/>
        <end position="97"/>
    </location>
</feature>
<gene>
    <name evidence="4" type="ORF">Tco025E_01296</name>
</gene>
<keyword evidence="1" id="KW-0809">Transit peptide</keyword>
<dbReference type="PROSITE" id="PS50969">
    <property type="entry name" value="FCP1"/>
    <property type="match status" value="1"/>
</dbReference>
<keyword evidence="1" id="KW-0813">Transport</keyword>
<evidence type="ECO:0000256" key="2">
    <source>
        <dbReference type="SAM" id="MobiDB-lite"/>
    </source>
</evidence>
<dbReference type="SMART" id="SM00577">
    <property type="entry name" value="CPDc"/>
    <property type="match status" value="1"/>
</dbReference>
<protein>
    <recommendedName>
        <fullName evidence="1">Mitochondrial import inner membrane translocase subunit TIM50</fullName>
    </recommendedName>
</protein>
<dbReference type="Pfam" id="PF03031">
    <property type="entry name" value="NIF"/>
    <property type="match status" value="1"/>
</dbReference>
<dbReference type="CDD" id="cd07521">
    <property type="entry name" value="HAD_FCP1-like"/>
    <property type="match status" value="1"/>
</dbReference>
<comment type="similarity">
    <text evidence="1">Belongs to the TIM50 family.</text>
</comment>
<comment type="function">
    <text evidence="1">Essential component of the TIM23 complex, a complex that mediates the translocation of transit peptide-containing proteins across the mitochondrial inner membrane.</text>
</comment>